<sequence>MQALSDVQKQEADVARCIELLNQAVGAAKQLLDGLVRSSSEGGPDSQHYAQEYKQHTGALREGLMALFQQKAEHEQAAAAAPPPSSQELEDLRARKAALEQRIQECCGVEKALIDTSRSLLDAMACWDATQKQLS</sequence>
<organism evidence="2">
    <name type="scientific">Dunaliella tertiolecta</name>
    <name type="common">Green alga</name>
    <dbReference type="NCBI Taxonomy" id="3047"/>
    <lineage>
        <taxon>Eukaryota</taxon>
        <taxon>Viridiplantae</taxon>
        <taxon>Chlorophyta</taxon>
        <taxon>core chlorophytes</taxon>
        <taxon>Chlorophyceae</taxon>
        <taxon>CS clade</taxon>
        <taxon>Chlamydomonadales</taxon>
        <taxon>Dunaliellaceae</taxon>
        <taxon>Dunaliella</taxon>
    </lineage>
</organism>
<feature type="region of interest" description="Disordered" evidence="1">
    <location>
        <begin position="72"/>
        <end position="91"/>
    </location>
</feature>
<reference evidence="2" key="1">
    <citation type="submission" date="2021-01" db="EMBL/GenBank/DDBJ databases">
        <authorList>
            <person name="Corre E."/>
            <person name="Pelletier E."/>
            <person name="Niang G."/>
            <person name="Scheremetjew M."/>
            <person name="Finn R."/>
            <person name="Kale V."/>
            <person name="Holt S."/>
            <person name="Cochrane G."/>
            <person name="Meng A."/>
            <person name="Brown T."/>
            <person name="Cohen L."/>
        </authorList>
    </citation>
    <scope>NUCLEOTIDE SEQUENCE</scope>
    <source>
        <strain evidence="2">CCMP1320</strain>
    </source>
</reference>
<proteinExistence type="predicted"/>
<evidence type="ECO:0000256" key="1">
    <source>
        <dbReference type="SAM" id="MobiDB-lite"/>
    </source>
</evidence>
<name>A0A7S3R3U8_DUNTE</name>
<protein>
    <submittedName>
        <fullName evidence="2">Uncharacterized protein</fullName>
    </submittedName>
</protein>
<dbReference type="AlphaFoldDB" id="A0A7S3R3U8"/>
<accession>A0A7S3R3U8</accession>
<evidence type="ECO:0000313" key="2">
    <source>
        <dbReference type="EMBL" id="CAE0501233.1"/>
    </source>
</evidence>
<dbReference type="EMBL" id="HBIP01026999">
    <property type="protein sequence ID" value="CAE0501233.1"/>
    <property type="molecule type" value="Transcribed_RNA"/>
</dbReference>
<gene>
    <name evidence="2" type="ORF">DTER00134_LOCUS16306</name>
</gene>